<name>A0A1F5QCF2_9BACT</name>
<keyword evidence="1" id="KW-1133">Transmembrane helix</keyword>
<evidence type="ECO:0008006" key="4">
    <source>
        <dbReference type="Google" id="ProtNLM"/>
    </source>
</evidence>
<feature type="transmembrane region" description="Helical" evidence="1">
    <location>
        <begin position="43"/>
        <end position="63"/>
    </location>
</feature>
<dbReference type="EMBL" id="MFFF01000011">
    <property type="protein sequence ID" value="OGE99859.1"/>
    <property type="molecule type" value="Genomic_DNA"/>
</dbReference>
<gene>
    <name evidence="2" type="ORF">A3J05_03560</name>
</gene>
<keyword evidence="1" id="KW-0472">Membrane</keyword>
<keyword evidence="1" id="KW-0812">Transmembrane</keyword>
<accession>A0A1F5QCF2</accession>
<sequence>MSFLKAKHKRKLRHGTKLVTKLLEATGLPHGYSMTVAWFAERIVLASFGLMVVSFAAGAMFVLRLADPIGNSGVYNAAAYRAQLAEQGIQVFSQQVIDVASPVFASLVKTYRSEKDIEAKELAARKEKLKEYLGRKNSPFAKDEAAIEAFATSKNMKLMVAISFVESTFGKRCYYYNCSGIGGTPPHLRKYNSYAEWVRDFDDLLERRYKDLPPEEFIGLYVQPGSANWLHGVKQVLRELEEQGIT</sequence>
<dbReference type="AlphaFoldDB" id="A0A1F5QCF2"/>
<evidence type="ECO:0000313" key="2">
    <source>
        <dbReference type="EMBL" id="OGE99859.1"/>
    </source>
</evidence>
<comment type="caution">
    <text evidence="2">The sequence shown here is derived from an EMBL/GenBank/DDBJ whole genome shotgun (WGS) entry which is preliminary data.</text>
</comment>
<proteinExistence type="predicted"/>
<dbReference type="Proteomes" id="UP000177235">
    <property type="component" value="Unassembled WGS sequence"/>
</dbReference>
<evidence type="ECO:0000256" key="1">
    <source>
        <dbReference type="SAM" id="Phobius"/>
    </source>
</evidence>
<protein>
    <recommendedName>
        <fullName evidence="4">Mannosyl-glycoprotein endo-beta-N-acetylglucosamidase-like domain-containing protein</fullName>
    </recommendedName>
</protein>
<evidence type="ECO:0000313" key="3">
    <source>
        <dbReference type="Proteomes" id="UP000177235"/>
    </source>
</evidence>
<reference evidence="2 3" key="1">
    <citation type="journal article" date="2016" name="Nat. Commun.">
        <title>Thousands of microbial genomes shed light on interconnected biogeochemical processes in an aquifer system.</title>
        <authorList>
            <person name="Anantharaman K."/>
            <person name="Brown C.T."/>
            <person name="Hug L.A."/>
            <person name="Sharon I."/>
            <person name="Castelle C.J."/>
            <person name="Probst A.J."/>
            <person name="Thomas B.C."/>
            <person name="Singh A."/>
            <person name="Wilkins M.J."/>
            <person name="Karaoz U."/>
            <person name="Brodie E.L."/>
            <person name="Williams K.H."/>
            <person name="Hubbard S.S."/>
            <person name="Banfield J.F."/>
        </authorList>
    </citation>
    <scope>NUCLEOTIDE SEQUENCE [LARGE SCALE GENOMIC DNA]</scope>
</reference>
<organism evidence="2 3">
    <name type="scientific">Candidatus Doudnabacteria bacterium RIFCSPLOWO2_02_FULL_48_13</name>
    <dbReference type="NCBI Taxonomy" id="1817845"/>
    <lineage>
        <taxon>Bacteria</taxon>
        <taxon>Candidatus Doudnaibacteriota</taxon>
    </lineage>
</organism>